<proteinExistence type="predicted"/>
<evidence type="ECO:0000313" key="4">
    <source>
        <dbReference type="EMBL" id="MBB5059509.1"/>
    </source>
</evidence>
<dbReference type="Gene3D" id="1.50.10.100">
    <property type="entry name" value="Chondroitin AC/alginate lyase"/>
    <property type="match status" value="1"/>
</dbReference>
<evidence type="ECO:0000256" key="2">
    <source>
        <dbReference type="ARBA" id="ARBA00023239"/>
    </source>
</evidence>
<sequence length="420" mass="46194">MRDASRRMFCVASLATAASFASPGRGIYGQALSSGGIRPDVAAIDHDRILTMADVAMGQPVQPITSIPAKRSPGTANDYYSEPEDYFPAGATDATSQAPWVRRGNTINSDAFAAHRDLVYSLGRSVAALTAAFVVTREDRYAARASEHLRAWFVAPGTRMTPNLQFARRIPGMPAGKPEGLIETVPLAEVARSVRFLPNSNALTPADLTAIHNWFREYAAWMNESRMGGLARDMKDQHGSSWLFQSAAYADANVVGLTSDDTTLSALRHHFRTATLRAEMNGNGIFPHVVSSPNPYRDCLFNLDLLCLACELMTTRFDNPWEFELQDGPGLRAAVAFHYPAIANRAVWQYPADLAHFKDLPGRRISLLLAGRAYRHPEYVDLWRTLQPLPEIAAPEVLRSFAVTQPVLWFTPPKLVAAPA</sequence>
<keyword evidence="5" id="KW-1185">Reference proteome</keyword>
<dbReference type="GO" id="GO:0016829">
    <property type="term" value="F:lyase activity"/>
    <property type="evidence" value="ECO:0007669"/>
    <property type="project" value="UniProtKB-KW"/>
</dbReference>
<dbReference type="Proteomes" id="UP000540989">
    <property type="component" value="Unassembled WGS sequence"/>
</dbReference>
<dbReference type="SUPFAM" id="SSF48230">
    <property type="entry name" value="Chondroitin AC/alginate lyase"/>
    <property type="match status" value="1"/>
</dbReference>
<dbReference type="InterPro" id="IPR008397">
    <property type="entry name" value="Alginate_lyase_dom"/>
</dbReference>
<dbReference type="AlphaFoldDB" id="A0A7W8E5P1"/>
<comment type="caution">
    <text evidence="4">The sequence shown here is derived from an EMBL/GenBank/DDBJ whole genome shotgun (WGS) entry which is preliminary data.</text>
</comment>
<gene>
    <name evidence="4" type="ORF">HDF16_004235</name>
</gene>
<evidence type="ECO:0000256" key="1">
    <source>
        <dbReference type="ARBA" id="ARBA00022729"/>
    </source>
</evidence>
<evidence type="ECO:0000313" key="5">
    <source>
        <dbReference type="Proteomes" id="UP000540989"/>
    </source>
</evidence>
<organism evidence="4 5">
    <name type="scientific">Granulicella aggregans</name>
    <dbReference type="NCBI Taxonomy" id="474949"/>
    <lineage>
        <taxon>Bacteria</taxon>
        <taxon>Pseudomonadati</taxon>
        <taxon>Acidobacteriota</taxon>
        <taxon>Terriglobia</taxon>
        <taxon>Terriglobales</taxon>
        <taxon>Acidobacteriaceae</taxon>
        <taxon>Granulicella</taxon>
    </lineage>
</organism>
<name>A0A7W8E5P1_9BACT</name>
<keyword evidence="1" id="KW-0732">Signal</keyword>
<dbReference type="GO" id="GO:0042597">
    <property type="term" value="C:periplasmic space"/>
    <property type="evidence" value="ECO:0007669"/>
    <property type="project" value="InterPro"/>
</dbReference>
<dbReference type="RefSeq" id="WP_184221096.1">
    <property type="nucleotide sequence ID" value="NZ_JACHIP010000006.1"/>
</dbReference>
<reference evidence="4 5" key="1">
    <citation type="submission" date="2020-08" db="EMBL/GenBank/DDBJ databases">
        <title>Genomic Encyclopedia of Type Strains, Phase IV (KMG-V): Genome sequencing to study the core and pangenomes of soil and plant-associated prokaryotes.</title>
        <authorList>
            <person name="Whitman W."/>
        </authorList>
    </citation>
    <scope>NUCLEOTIDE SEQUENCE [LARGE SCALE GENOMIC DNA]</scope>
    <source>
        <strain evidence="4 5">M8UP14</strain>
    </source>
</reference>
<evidence type="ECO:0000259" key="3">
    <source>
        <dbReference type="Pfam" id="PF05426"/>
    </source>
</evidence>
<protein>
    <recommendedName>
        <fullName evidence="3">Alginate lyase domain-containing protein</fullName>
    </recommendedName>
</protein>
<dbReference type="EMBL" id="JACHIP010000006">
    <property type="protein sequence ID" value="MBB5059509.1"/>
    <property type="molecule type" value="Genomic_DNA"/>
</dbReference>
<accession>A0A7W8E5P1</accession>
<feature type="domain" description="Alginate lyase" evidence="3">
    <location>
        <begin position="71"/>
        <end position="348"/>
    </location>
</feature>
<dbReference type="Pfam" id="PF05426">
    <property type="entry name" value="Alginate_lyase"/>
    <property type="match status" value="1"/>
</dbReference>
<keyword evidence="2" id="KW-0456">Lyase</keyword>
<dbReference type="InterPro" id="IPR008929">
    <property type="entry name" value="Chondroitin_lyas"/>
</dbReference>